<organism evidence="2 3">
    <name type="scientific">Deinococcus budaensis</name>
    <dbReference type="NCBI Taxonomy" id="1665626"/>
    <lineage>
        <taxon>Bacteria</taxon>
        <taxon>Thermotogati</taxon>
        <taxon>Deinococcota</taxon>
        <taxon>Deinococci</taxon>
        <taxon>Deinococcales</taxon>
        <taxon>Deinococcaceae</taxon>
        <taxon>Deinococcus</taxon>
    </lineage>
</organism>
<feature type="chain" id="PRO_5031485826" evidence="1">
    <location>
        <begin position="20"/>
        <end position="252"/>
    </location>
</feature>
<dbReference type="EMBL" id="JACHFN010000004">
    <property type="protein sequence ID" value="MBB5233931.1"/>
    <property type="molecule type" value="Genomic_DNA"/>
</dbReference>
<keyword evidence="1" id="KW-0732">Signal</keyword>
<proteinExistence type="predicted"/>
<dbReference type="AlphaFoldDB" id="A0A7W8LPM8"/>
<evidence type="ECO:0000313" key="3">
    <source>
        <dbReference type="Proteomes" id="UP000525389"/>
    </source>
</evidence>
<dbReference type="RefSeq" id="WP_246363201.1">
    <property type="nucleotide sequence ID" value="NZ_JACHFN010000004.1"/>
</dbReference>
<comment type="caution">
    <text evidence="2">The sequence shown here is derived from an EMBL/GenBank/DDBJ whole genome shotgun (WGS) entry which is preliminary data.</text>
</comment>
<evidence type="ECO:0000313" key="2">
    <source>
        <dbReference type="EMBL" id="MBB5233931.1"/>
    </source>
</evidence>
<gene>
    <name evidence="2" type="ORF">HNQ09_001369</name>
</gene>
<protein>
    <submittedName>
        <fullName evidence="2">Uncharacterized protein</fullName>
    </submittedName>
</protein>
<feature type="signal peptide" evidence="1">
    <location>
        <begin position="1"/>
        <end position="19"/>
    </location>
</feature>
<sequence length="252" mass="27469">MKRKTLLTLGFTLSALALAAPQRYEMRSYMQIDGKVQPAFAWCDAPDRVIGVTQPQKLGPAPQPIQLRQVLKRPAPNTDAFDYVAEYNLGPSDAGAGQVYTAITFPLSGGRYFIRTSNVENVRDPAYRMTRVNEFRTPEGTFPCRYQPQAAFMGATSRETVIVWDNGKTATYATRNFDGTPGVYVTGGRKINVAGTGVIYDFPGGNGSTYRVITGSAPGTSAMLNTTTREALKGLTQSFLAYSISLPVKEQP</sequence>
<reference evidence="2 3" key="1">
    <citation type="submission" date="2020-08" db="EMBL/GenBank/DDBJ databases">
        <title>Genomic Encyclopedia of Type Strains, Phase IV (KMG-IV): sequencing the most valuable type-strain genomes for metagenomic binning, comparative biology and taxonomic classification.</title>
        <authorList>
            <person name="Goeker M."/>
        </authorList>
    </citation>
    <scope>NUCLEOTIDE SEQUENCE [LARGE SCALE GENOMIC DNA]</scope>
    <source>
        <strain evidence="2 3">DSM 101791</strain>
    </source>
</reference>
<keyword evidence="3" id="KW-1185">Reference proteome</keyword>
<evidence type="ECO:0000256" key="1">
    <source>
        <dbReference type="SAM" id="SignalP"/>
    </source>
</evidence>
<dbReference type="Proteomes" id="UP000525389">
    <property type="component" value="Unassembled WGS sequence"/>
</dbReference>
<name>A0A7W8LPM8_9DEIO</name>
<accession>A0A7W8LPM8</accession>